<evidence type="ECO:0000259" key="1">
    <source>
        <dbReference type="Pfam" id="PF00535"/>
    </source>
</evidence>
<evidence type="ECO:0000313" key="3">
    <source>
        <dbReference type="Proteomes" id="UP000274556"/>
    </source>
</evidence>
<dbReference type="RefSeq" id="WP_120799379.1">
    <property type="nucleotide sequence ID" value="NZ_RBXL01000001.1"/>
</dbReference>
<dbReference type="Pfam" id="PF00535">
    <property type="entry name" value="Glycos_transf_2"/>
    <property type="match status" value="1"/>
</dbReference>
<dbReference type="AlphaFoldDB" id="A0A495VDG5"/>
<dbReference type="Proteomes" id="UP000274556">
    <property type="component" value="Unassembled WGS sequence"/>
</dbReference>
<gene>
    <name evidence="2" type="ORF">BDD21_4970</name>
</gene>
<proteinExistence type="predicted"/>
<name>A0A495VDG5_9GAMM</name>
<reference evidence="2 3" key="1">
    <citation type="submission" date="2018-10" db="EMBL/GenBank/DDBJ databases">
        <title>Genomic Encyclopedia of Archaeal and Bacterial Type Strains, Phase II (KMG-II): from individual species to whole genera.</title>
        <authorList>
            <person name="Goeker M."/>
        </authorList>
    </citation>
    <scope>NUCLEOTIDE SEQUENCE [LARGE SCALE GENOMIC DNA]</scope>
    <source>
        <strain evidence="2 3">DSM 235</strain>
    </source>
</reference>
<dbReference type="InterPro" id="IPR001173">
    <property type="entry name" value="Glyco_trans_2-like"/>
</dbReference>
<dbReference type="PANTHER" id="PTHR43685">
    <property type="entry name" value="GLYCOSYLTRANSFERASE"/>
    <property type="match status" value="1"/>
</dbReference>
<protein>
    <submittedName>
        <fullName evidence="2">Glycosyltransferase involved in cell wall biosynthesis</fullName>
    </submittedName>
</protein>
<dbReference type="Gene3D" id="3.90.550.10">
    <property type="entry name" value="Spore Coat Polysaccharide Biosynthesis Protein SpsA, Chain A"/>
    <property type="match status" value="1"/>
</dbReference>
<comment type="caution">
    <text evidence="2">The sequence shown here is derived from an EMBL/GenBank/DDBJ whole genome shotgun (WGS) entry which is preliminary data.</text>
</comment>
<accession>A0A495VDG5</accession>
<feature type="domain" description="Glycosyltransferase 2-like" evidence="1">
    <location>
        <begin position="8"/>
        <end position="186"/>
    </location>
</feature>
<sequence>MDTRPLVSCIIIFLDAERFLREAIDSILAQTYDTWELLLVDDGSSDGSTAIAREVASKHPDRIRYLEHPDHVNRGMSASRNLGARASRGDYLAFLDADDVWVPEKLTEQVPLLEAHPRAAMLYGRSLIWYSWTENPDVSADHVYDLGVEPDRLIEPPRLVFLMLENRVQTPTTCNALIRRQVYEEVGGFQEAFRGMFEDQAFFIKLCLSHPVYVADACWAWYRQHEESCCAVAERSGVSRALRLPLLDWADGYFASEGIRDPWLRLALLRELVPYRYPWIAQLRKGPRHWIRGARKRMRVAFNRLTHPRSPEEPPTRGAE</sequence>
<dbReference type="EMBL" id="RBXL01000001">
    <property type="protein sequence ID" value="RKT47402.1"/>
    <property type="molecule type" value="Genomic_DNA"/>
</dbReference>
<dbReference type="OrthoDB" id="9805612at2"/>
<dbReference type="PANTHER" id="PTHR43685:SF11">
    <property type="entry name" value="GLYCOSYLTRANSFERASE TAGX-RELATED"/>
    <property type="match status" value="1"/>
</dbReference>
<keyword evidence="2" id="KW-0808">Transferase</keyword>
<dbReference type="InterPro" id="IPR050834">
    <property type="entry name" value="Glycosyltransf_2"/>
</dbReference>
<dbReference type="SUPFAM" id="SSF53448">
    <property type="entry name" value="Nucleotide-diphospho-sugar transferases"/>
    <property type="match status" value="1"/>
</dbReference>
<dbReference type="InterPro" id="IPR029044">
    <property type="entry name" value="Nucleotide-diphossugar_trans"/>
</dbReference>
<evidence type="ECO:0000313" key="2">
    <source>
        <dbReference type="EMBL" id="RKT47402.1"/>
    </source>
</evidence>
<organism evidence="2 3">
    <name type="scientific">Thiocapsa rosea</name>
    <dbReference type="NCBI Taxonomy" id="69360"/>
    <lineage>
        <taxon>Bacteria</taxon>
        <taxon>Pseudomonadati</taxon>
        <taxon>Pseudomonadota</taxon>
        <taxon>Gammaproteobacteria</taxon>
        <taxon>Chromatiales</taxon>
        <taxon>Chromatiaceae</taxon>
        <taxon>Thiocapsa</taxon>
    </lineage>
</organism>
<keyword evidence="3" id="KW-1185">Reference proteome</keyword>
<dbReference type="GO" id="GO:0016740">
    <property type="term" value="F:transferase activity"/>
    <property type="evidence" value="ECO:0007669"/>
    <property type="project" value="UniProtKB-KW"/>
</dbReference>
<dbReference type="CDD" id="cd00761">
    <property type="entry name" value="Glyco_tranf_GTA_type"/>
    <property type="match status" value="1"/>
</dbReference>